<accession>A0A6P7SFK9</accession>
<evidence type="ECO:0000313" key="3">
    <source>
        <dbReference type="Proteomes" id="UP000515154"/>
    </source>
</evidence>
<protein>
    <submittedName>
        <fullName evidence="4">Uncharacterized protein LOC115212404 isoform X1</fullName>
    </submittedName>
</protein>
<reference evidence="4" key="1">
    <citation type="submission" date="2025-08" db="UniProtKB">
        <authorList>
            <consortium name="RefSeq"/>
        </authorList>
    </citation>
    <scope>IDENTIFICATION</scope>
</reference>
<dbReference type="RefSeq" id="XP_029637157.2">
    <property type="nucleotide sequence ID" value="XM_029781297.2"/>
</dbReference>
<feature type="chain" id="PRO_5028880917" evidence="2">
    <location>
        <begin position="24"/>
        <end position="348"/>
    </location>
</feature>
<feature type="signal peptide" evidence="2">
    <location>
        <begin position="1"/>
        <end position="23"/>
    </location>
</feature>
<dbReference type="Proteomes" id="UP000515154">
    <property type="component" value="Linkage group LG5"/>
</dbReference>
<feature type="region of interest" description="Disordered" evidence="1">
    <location>
        <begin position="166"/>
        <end position="200"/>
    </location>
</feature>
<keyword evidence="2" id="KW-0732">Signal</keyword>
<evidence type="ECO:0000313" key="4">
    <source>
        <dbReference type="RefSeq" id="XP_029637157.2"/>
    </source>
</evidence>
<sequence>MSILQVTKISCLLLIGILPYTYGSWECSFRKGKCHWSTRDEYCSWKWTNKQLDGVKGYMVSTGQSRCTSQMKWKAATWGEAGKPFSFLYQINGNGKVNLTVICFEYGLLGDTPHKKWTCNASPAHRWTKAHINCPYNLDKIIIEAEFHGKSNVMIGKIWNENGPQTENSCPPVPPTTTQAPTTITLPTTTTTPTTTTKPTTTMLMTPTIKRTLSPRTSTKGINLPSSIMSTTMEYHSSKTISKLFTTFHPGKDISTVSILDIIKNSTKMFNTNTPSHKTSIASTTNNILPTTLFHHNTNGYKQNETTLEANQVTKPSKGFTVYTSGRDNVTSYFTTESSSNKFDELKS</sequence>
<gene>
    <name evidence="4" type="primary">LOC115212404</name>
</gene>
<evidence type="ECO:0000256" key="1">
    <source>
        <dbReference type="SAM" id="MobiDB-lite"/>
    </source>
</evidence>
<organism evidence="3 4">
    <name type="scientific">Octopus sinensis</name>
    <name type="common">East Asian common octopus</name>
    <dbReference type="NCBI Taxonomy" id="2607531"/>
    <lineage>
        <taxon>Eukaryota</taxon>
        <taxon>Metazoa</taxon>
        <taxon>Spiralia</taxon>
        <taxon>Lophotrochozoa</taxon>
        <taxon>Mollusca</taxon>
        <taxon>Cephalopoda</taxon>
        <taxon>Coleoidea</taxon>
        <taxon>Octopodiformes</taxon>
        <taxon>Octopoda</taxon>
        <taxon>Incirrata</taxon>
        <taxon>Octopodidae</taxon>
        <taxon>Octopus</taxon>
    </lineage>
</organism>
<dbReference type="AlphaFoldDB" id="A0A6P7SFK9"/>
<feature type="compositionally biased region" description="Low complexity" evidence="1">
    <location>
        <begin position="176"/>
        <end position="200"/>
    </location>
</feature>
<dbReference type="KEGG" id="osn:115212404"/>
<proteinExistence type="predicted"/>
<name>A0A6P7SFK9_9MOLL</name>
<keyword evidence="3" id="KW-1185">Reference proteome</keyword>
<evidence type="ECO:0000256" key="2">
    <source>
        <dbReference type="SAM" id="SignalP"/>
    </source>
</evidence>